<reference evidence="6" key="1">
    <citation type="submission" date="2020-10" db="EMBL/GenBank/DDBJ databases">
        <title>Genome sequence of the unusual species of purple photosynthetic bacteria, Phaeovibrio sulfidiphilus DSM 23193, type strain.</title>
        <authorList>
            <person name="Kyndt J.A."/>
            <person name="Meyer T.E."/>
        </authorList>
    </citation>
    <scope>NUCLEOTIDE SEQUENCE</scope>
    <source>
        <strain evidence="6">DSM 23193</strain>
    </source>
</reference>
<keyword evidence="1" id="KW-0805">Transcription regulation</keyword>
<name>A0A8J6YUV2_9PROT</name>
<dbReference type="AlphaFoldDB" id="A0A8J6YUV2"/>
<keyword evidence="7" id="KW-1185">Reference proteome</keyword>
<evidence type="ECO:0000256" key="1">
    <source>
        <dbReference type="ARBA" id="ARBA00023015"/>
    </source>
</evidence>
<dbReference type="InterPro" id="IPR011991">
    <property type="entry name" value="ArsR-like_HTH"/>
</dbReference>
<feature type="compositionally biased region" description="Polar residues" evidence="4">
    <location>
        <begin position="1"/>
        <end position="19"/>
    </location>
</feature>
<dbReference type="SMART" id="SM00418">
    <property type="entry name" value="HTH_ARSR"/>
    <property type="match status" value="1"/>
</dbReference>
<evidence type="ECO:0000256" key="2">
    <source>
        <dbReference type="ARBA" id="ARBA00023125"/>
    </source>
</evidence>
<keyword evidence="3" id="KW-0804">Transcription</keyword>
<keyword evidence="2" id="KW-0238">DNA-binding</keyword>
<proteinExistence type="predicted"/>
<dbReference type="PANTHER" id="PTHR43132">
    <property type="entry name" value="ARSENICAL RESISTANCE OPERON REPRESSOR ARSR-RELATED"/>
    <property type="match status" value="1"/>
</dbReference>
<gene>
    <name evidence="6" type="ORF">IHV25_04145</name>
</gene>
<dbReference type="CDD" id="cd00090">
    <property type="entry name" value="HTH_ARSR"/>
    <property type="match status" value="1"/>
</dbReference>
<dbReference type="Pfam" id="PF01022">
    <property type="entry name" value="HTH_5"/>
    <property type="match status" value="1"/>
</dbReference>
<protein>
    <submittedName>
        <fullName evidence="6">Helix-turn-helix transcriptional regulator</fullName>
    </submittedName>
</protein>
<dbReference type="InterPro" id="IPR051011">
    <property type="entry name" value="Metal_resp_trans_reg"/>
</dbReference>
<evidence type="ECO:0000256" key="4">
    <source>
        <dbReference type="SAM" id="MobiDB-lite"/>
    </source>
</evidence>
<evidence type="ECO:0000259" key="5">
    <source>
        <dbReference type="PROSITE" id="PS50987"/>
    </source>
</evidence>
<dbReference type="NCBIfam" id="NF033788">
    <property type="entry name" value="HTH_metalloreg"/>
    <property type="match status" value="1"/>
</dbReference>
<evidence type="ECO:0000313" key="6">
    <source>
        <dbReference type="EMBL" id="MBE1236839.1"/>
    </source>
</evidence>
<dbReference type="PANTHER" id="PTHR43132:SF2">
    <property type="entry name" value="ARSENICAL RESISTANCE OPERON REPRESSOR ARSR-RELATED"/>
    <property type="match status" value="1"/>
</dbReference>
<dbReference type="EMBL" id="JACZHT010000002">
    <property type="protein sequence ID" value="MBE1236839.1"/>
    <property type="molecule type" value="Genomic_DNA"/>
</dbReference>
<comment type="caution">
    <text evidence="6">The sequence shown here is derived from an EMBL/GenBank/DDBJ whole genome shotgun (WGS) entry which is preliminary data.</text>
</comment>
<dbReference type="RefSeq" id="WP_192533839.1">
    <property type="nucleotide sequence ID" value="NZ_JACZHT010000002.1"/>
</dbReference>
<dbReference type="Proteomes" id="UP000631034">
    <property type="component" value="Unassembled WGS sequence"/>
</dbReference>
<dbReference type="PROSITE" id="PS50987">
    <property type="entry name" value="HTH_ARSR_2"/>
    <property type="match status" value="1"/>
</dbReference>
<dbReference type="Gene3D" id="1.10.10.10">
    <property type="entry name" value="Winged helix-like DNA-binding domain superfamily/Winged helix DNA-binding domain"/>
    <property type="match status" value="1"/>
</dbReference>
<dbReference type="GO" id="GO:0003700">
    <property type="term" value="F:DNA-binding transcription factor activity"/>
    <property type="evidence" value="ECO:0007669"/>
    <property type="project" value="InterPro"/>
</dbReference>
<accession>A0A8J6YUV2</accession>
<dbReference type="InterPro" id="IPR036388">
    <property type="entry name" value="WH-like_DNA-bd_sf"/>
</dbReference>
<dbReference type="GO" id="GO:0003677">
    <property type="term" value="F:DNA binding"/>
    <property type="evidence" value="ECO:0007669"/>
    <property type="project" value="UniProtKB-KW"/>
</dbReference>
<evidence type="ECO:0000256" key="3">
    <source>
        <dbReference type="ARBA" id="ARBA00023163"/>
    </source>
</evidence>
<dbReference type="InterPro" id="IPR036390">
    <property type="entry name" value="WH_DNA-bd_sf"/>
</dbReference>
<organism evidence="6 7">
    <name type="scientific">Phaeovibrio sulfidiphilus</name>
    <dbReference type="NCBI Taxonomy" id="1220600"/>
    <lineage>
        <taxon>Bacteria</taxon>
        <taxon>Pseudomonadati</taxon>
        <taxon>Pseudomonadota</taxon>
        <taxon>Alphaproteobacteria</taxon>
        <taxon>Rhodospirillales</taxon>
        <taxon>Rhodospirillaceae</taxon>
        <taxon>Phaeovibrio</taxon>
    </lineage>
</organism>
<feature type="domain" description="HTH arsR-type" evidence="5">
    <location>
        <begin position="67"/>
        <end position="160"/>
    </location>
</feature>
<dbReference type="PRINTS" id="PR00778">
    <property type="entry name" value="HTHARSR"/>
</dbReference>
<dbReference type="InterPro" id="IPR001845">
    <property type="entry name" value="HTH_ArsR_DNA-bd_dom"/>
</dbReference>
<feature type="compositionally biased region" description="Low complexity" evidence="4">
    <location>
        <begin position="35"/>
        <end position="49"/>
    </location>
</feature>
<sequence length="167" mass="17813">MAQQPEITGYSRQAASSASCPVPAGPASVHRPQARSHPVAAPSASAAGSRPDRSADQAAPSPESSPLQARLDEALAFLKRLSNPDRLLIACTLVNGERSVGELEECLGIRQPGLSQQIAALRKAGLIAGRREGKQVFYRLADSRVETVMHTMHALFCQDQQPAHGER</sequence>
<feature type="region of interest" description="Disordered" evidence="4">
    <location>
        <begin position="1"/>
        <end position="67"/>
    </location>
</feature>
<evidence type="ECO:0000313" key="7">
    <source>
        <dbReference type="Proteomes" id="UP000631034"/>
    </source>
</evidence>
<dbReference type="SUPFAM" id="SSF46785">
    <property type="entry name" value="Winged helix' DNA-binding domain"/>
    <property type="match status" value="1"/>
</dbReference>